<feature type="domain" description="Protein Lines N-terminal" evidence="1">
    <location>
        <begin position="214"/>
        <end position="340"/>
    </location>
</feature>
<protein>
    <recommendedName>
        <fullName evidence="1">Protein Lines N-terminal domain-containing protein</fullName>
    </recommendedName>
</protein>
<evidence type="ECO:0000259" key="1">
    <source>
        <dbReference type="Pfam" id="PF14694"/>
    </source>
</evidence>
<dbReference type="EMBL" id="LK023315">
    <property type="protein sequence ID" value="CDS04967.1"/>
    <property type="molecule type" value="Genomic_DNA"/>
</dbReference>
<accession>A0A077WED5</accession>
<dbReference type="Pfam" id="PF14694">
    <property type="entry name" value="LINES_N"/>
    <property type="match status" value="1"/>
</dbReference>
<name>A0A077WED5_9FUNG</name>
<dbReference type="OrthoDB" id="8251209at2759"/>
<proteinExistence type="predicted"/>
<gene>
    <name evidence="2" type="ORF">LRAMOSA07497</name>
</gene>
<sequence>MAVDKMVDNKMRCTLLYLEIFHAILKQYRKLDLPEAHVGYTLYSTWIEHPQTSIWLNTFTNTHDKLEITAYLVYLNDIAKTCDIAFEQGVMVHETALARKLLIHHIQHFCTLWSYPYITVVRRSLELVSRLLRSPIDKFKIAGVLELLLAWSDRLNTHFTIDMFWECFETDRTEFYHQPILQHDDITVDRECLKLAMQVFVASLCSLADQVDTSTLAALERILERIQACRHSMSDEQLLEAVLELHGGNDEDSVNLQLDVLTIDNKLQLADQGSRFKQCFQELIQVVSPNRLFLWFCVRTGMDYSLLVDLLLSNETEFLRFLLEYLKHIERDPDGFIDTCKELVDGGVDQVMDMLSRLVLVLEAGGFPYNPRHLINRLNYILTLIQTRI</sequence>
<reference evidence="2" key="1">
    <citation type="journal article" date="2014" name="Genome Announc.">
        <title>De novo whole-genome sequence and genome annotation of Lichtheimia ramosa.</title>
        <authorList>
            <person name="Linde J."/>
            <person name="Schwartze V."/>
            <person name="Binder U."/>
            <person name="Lass-Florl C."/>
            <person name="Voigt K."/>
            <person name="Horn F."/>
        </authorList>
    </citation>
    <scope>NUCLEOTIDE SEQUENCE</scope>
    <source>
        <strain evidence="2">JMRC FSU:6197</strain>
    </source>
</reference>
<dbReference type="InterPro" id="IPR032794">
    <property type="entry name" value="LINES_N"/>
</dbReference>
<evidence type="ECO:0000313" key="2">
    <source>
        <dbReference type="EMBL" id="CDS04967.1"/>
    </source>
</evidence>
<dbReference type="AlphaFoldDB" id="A0A077WED5"/>
<organism evidence="2">
    <name type="scientific">Lichtheimia ramosa</name>
    <dbReference type="NCBI Taxonomy" id="688394"/>
    <lineage>
        <taxon>Eukaryota</taxon>
        <taxon>Fungi</taxon>
        <taxon>Fungi incertae sedis</taxon>
        <taxon>Mucoromycota</taxon>
        <taxon>Mucoromycotina</taxon>
        <taxon>Mucoromycetes</taxon>
        <taxon>Mucorales</taxon>
        <taxon>Lichtheimiaceae</taxon>
        <taxon>Lichtheimia</taxon>
    </lineage>
</organism>